<sequence>MLFDFLWFGSQTAMGGSAPDDDDDEIPEPAAVADARSRGKIYIADLPADIEPARRLLQRYSGIPARDVDKHIQDISQREKLWAIHPSVSVGHYRFLSMQFTSDPRYKDALNRLLVADSDVAFLDVGCCVGQVLRQLAFDGVDSSRLYGMDSESRFLRVGYELFRDRDTLKATLVAGDVLASGEKDEGEDASRLLNGKMTIIHVMSFFHLFSWQAQVRAAMRMINFLKPDDADVMIFGRHVGTTDPPDVEGRQGRQRYLHNAETWQDLWDHVGELTGTRWRTEVEFIDKAGIEMGGADGTVRRMRFGVYKA</sequence>
<dbReference type="EMBL" id="QJNU01000358">
    <property type="protein sequence ID" value="RYP01503.1"/>
    <property type="molecule type" value="Genomic_DNA"/>
</dbReference>
<proteinExistence type="inferred from homology"/>
<evidence type="ECO:0000313" key="6">
    <source>
        <dbReference type="Proteomes" id="UP000293360"/>
    </source>
</evidence>
<dbReference type="GO" id="GO:0016740">
    <property type="term" value="F:transferase activity"/>
    <property type="evidence" value="ECO:0007669"/>
    <property type="project" value="UniProtKB-KW"/>
</dbReference>
<dbReference type="InterPro" id="IPR029063">
    <property type="entry name" value="SAM-dependent_MTases_sf"/>
</dbReference>
<dbReference type="AlphaFoldDB" id="A0A4Q4T5J9"/>
<dbReference type="Proteomes" id="UP000293360">
    <property type="component" value="Unassembled WGS sequence"/>
</dbReference>
<evidence type="ECO:0000256" key="3">
    <source>
        <dbReference type="ARBA" id="ARBA00022691"/>
    </source>
</evidence>
<dbReference type="Gene3D" id="3.40.50.150">
    <property type="entry name" value="Vaccinia Virus protein VP39"/>
    <property type="match status" value="1"/>
</dbReference>
<evidence type="ECO:0000256" key="4">
    <source>
        <dbReference type="ARBA" id="ARBA00038314"/>
    </source>
</evidence>
<accession>A0A4Q4T5J9</accession>
<gene>
    <name evidence="5" type="ORF">DL764_006198</name>
</gene>
<keyword evidence="2" id="KW-0808">Transferase</keyword>
<dbReference type="SUPFAM" id="SSF53335">
    <property type="entry name" value="S-adenosyl-L-methionine-dependent methyltransferases"/>
    <property type="match status" value="1"/>
</dbReference>
<evidence type="ECO:0000313" key="5">
    <source>
        <dbReference type="EMBL" id="RYP01503.1"/>
    </source>
</evidence>
<dbReference type="PANTHER" id="PTHR35897:SF1">
    <property type="entry name" value="METHYLTRANSFERASE AUSD"/>
    <property type="match status" value="1"/>
</dbReference>
<dbReference type="InterPro" id="IPR051654">
    <property type="entry name" value="Meroterpenoid_MTases"/>
</dbReference>
<keyword evidence="6" id="KW-1185">Reference proteome</keyword>
<comment type="similarity">
    <text evidence="4">Belongs to the class I-like SAM-binding methyltransferase superfamily.</text>
</comment>
<evidence type="ECO:0000256" key="2">
    <source>
        <dbReference type="ARBA" id="ARBA00022679"/>
    </source>
</evidence>
<dbReference type="STRING" id="155417.A0A4Q4T5J9"/>
<comment type="pathway">
    <text evidence="1">Secondary metabolite biosynthesis.</text>
</comment>
<comment type="caution">
    <text evidence="5">The sequence shown here is derived from an EMBL/GenBank/DDBJ whole genome shotgun (WGS) entry which is preliminary data.</text>
</comment>
<organism evidence="5 6">
    <name type="scientific">Monosporascus ibericus</name>
    <dbReference type="NCBI Taxonomy" id="155417"/>
    <lineage>
        <taxon>Eukaryota</taxon>
        <taxon>Fungi</taxon>
        <taxon>Dikarya</taxon>
        <taxon>Ascomycota</taxon>
        <taxon>Pezizomycotina</taxon>
        <taxon>Sordariomycetes</taxon>
        <taxon>Xylariomycetidae</taxon>
        <taxon>Xylariales</taxon>
        <taxon>Xylariales incertae sedis</taxon>
        <taxon>Monosporascus</taxon>
    </lineage>
</organism>
<name>A0A4Q4T5J9_9PEZI</name>
<evidence type="ECO:0008006" key="7">
    <source>
        <dbReference type="Google" id="ProtNLM"/>
    </source>
</evidence>
<reference evidence="5 6" key="1">
    <citation type="submission" date="2018-06" db="EMBL/GenBank/DDBJ databases">
        <title>Complete Genomes of Monosporascus.</title>
        <authorList>
            <person name="Robinson A.J."/>
            <person name="Natvig D.O."/>
        </authorList>
    </citation>
    <scope>NUCLEOTIDE SEQUENCE [LARGE SCALE GENOMIC DNA]</scope>
    <source>
        <strain evidence="5 6">CBS 110550</strain>
    </source>
</reference>
<keyword evidence="3" id="KW-0949">S-adenosyl-L-methionine</keyword>
<dbReference type="PANTHER" id="PTHR35897">
    <property type="entry name" value="METHYLTRANSFERASE AUSD"/>
    <property type="match status" value="1"/>
</dbReference>
<dbReference type="OrthoDB" id="2094832at2759"/>
<protein>
    <recommendedName>
        <fullName evidence="7">Methyltransferase domain-containing protein</fullName>
    </recommendedName>
</protein>
<evidence type="ECO:0000256" key="1">
    <source>
        <dbReference type="ARBA" id="ARBA00005179"/>
    </source>
</evidence>